<reference evidence="9 10" key="1">
    <citation type="journal article" date="2012" name="Environ. Microbiol.">
        <title>The genome sequence of Desulfatibacillum alkenivorans AK-01: a blueprint for anaerobic alkane oxidation.</title>
        <authorList>
            <person name="Callaghan A.V."/>
            <person name="Morris B.E."/>
            <person name="Pereira I.A."/>
            <person name="McInerney M.J."/>
            <person name="Austin R.N."/>
            <person name="Groves J.T."/>
            <person name="Kukor J.J."/>
            <person name="Suflita J.M."/>
            <person name="Young L.Y."/>
            <person name="Zylstra G.J."/>
            <person name="Wawrik B."/>
        </authorList>
    </citation>
    <scope>NUCLEOTIDE SEQUENCE [LARGE SCALE GENOMIC DNA]</scope>
    <source>
        <strain evidence="9 10">AK-01</strain>
    </source>
</reference>
<dbReference type="AlphaFoldDB" id="B8FAA2"/>
<keyword evidence="5" id="KW-0812">Transmembrane</keyword>
<comment type="catalytic activity">
    <reaction evidence="1">
        <text>ATP + protein L-histidine = ADP + protein N-phospho-L-histidine.</text>
        <dbReference type="EC" id="2.7.13.3"/>
    </reaction>
</comment>
<feature type="modified residue" description="4-aspartylphosphate" evidence="4">
    <location>
        <position position="777"/>
    </location>
</feature>
<dbReference type="KEGG" id="dal:Dalk_1498"/>
<keyword evidence="3 4" id="KW-0597">Phosphoprotein</keyword>
<dbReference type="SUPFAM" id="SSF53850">
    <property type="entry name" value="Periplasmic binding protein-like II"/>
    <property type="match status" value="1"/>
</dbReference>
<dbReference type="PROSITE" id="PS50110">
    <property type="entry name" value="RESPONSE_REGULATORY"/>
    <property type="match status" value="1"/>
</dbReference>
<dbReference type="InterPro" id="IPR036890">
    <property type="entry name" value="HATPase_C_sf"/>
</dbReference>
<dbReference type="EC" id="2.7.13.3" evidence="2"/>
<dbReference type="InterPro" id="IPR000700">
    <property type="entry name" value="PAS-assoc_C"/>
</dbReference>
<dbReference type="InterPro" id="IPR003661">
    <property type="entry name" value="HisK_dim/P_dom"/>
</dbReference>
<keyword evidence="9" id="KW-0418">Kinase</keyword>
<name>B8FAA2_DESAL</name>
<dbReference type="InterPro" id="IPR036097">
    <property type="entry name" value="HisK_dim/P_sf"/>
</dbReference>
<dbReference type="Proteomes" id="UP000000739">
    <property type="component" value="Chromosome"/>
</dbReference>
<evidence type="ECO:0000256" key="5">
    <source>
        <dbReference type="SAM" id="Phobius"/>
    </source>
</evidence>
<dbReference type="CDD" id="cd00156">
    <property type="entry name" value="REC"/>
    <property type="match status" value="1"/>
</dbReference>
<dbReference type="InterPro" id="IPR004358">
    <property type="entry name" value="Sig_transdc_His_kin-like_C"/>
</dbReference>
<feature type="domain" description="Histidine kinase" evidence="6">
    <location>
        <begin position="483"/>
        <end position="707"/>
    </location>
</feature>
<dbReference type="Pfam" id="PF00072">
    <property type="entry name" value="Response_reg"/>
    <property type="match status" value="1"/>
</dbReference>
<dbReference type="SMART" id="SM00062">
    <property type="entry name" value="PBPb"/>
    <property type="match status" value="1"/>
</dbReference>
<gene>
    <name evidence="9" type="ordered locus">Dalk_1498</name>
</gene>
<dbReference type="PRINTS" id="PR00344">
    <property type="entry name" value="BCTRLSENSOR"/>
</dbReference>
<dbReference type="PANTHER" id="PTHR43065">
    <property type="entry name" value="SENSOR HISTIDINE KINASE"/>
    <property type="match status" value="1"/>
</dbReference>
<dbReference type="Gene3D" id="3.30.565.10">
    <property type="entry name" value="Histidine kinase-like ATPase, C-terminal domain"/>
    <property type="match status" value="1"/>
</dbReference>
<dbReference type="CDD" id="cd01007">
    <property type="entry name" value="PBP2_BvgS_HisK_like"/>
    <property type="match status" value="1"/>
</dbReference>
<evidence type="ECO:0000259" key="7">
    <source>
        <dbReference type="PROSITE" id="PS50110"/>
    </source>
</evidence>
<feature type="domain" description="PAC" evidence="8">
    <location>
        <begin position="415"/>
        <end position="470"/>
    </location>
</feature>
<evidence type="ECO:0000313" key="10">
    <source>
        <dbReference type="Proteomes" id="UP000000739"/>
    </source>
</evidence>
<organism evidence="9 10">
    <name type="scientific">Desulfatibacillum aliphaticivorans</name>
    <dbReference type="NCBI Taxonomy" id="218208"/>
    <lineage>
        <taxon>Bacteria</taxon>
        <taxon>Pseudomonadati</taxon>
        <taxon>Thermodesulfobacteriota</taxon>
        <taxon>Desulfobacteria</taxon>
        <taxon>Desulfobacterales</taxon>
        <taxon>Desulfatibacillaceae</taxon>
        <taxon>Desulfatibacillum</taxon>
    </lineage>
</organism>
<dbReference type="InterPro" id="IPR035965">
    <property type="entry name" value="PAS-like_dom_sf"/>
</dbReference>
<dbReference type="SUPFAM" id="SSF55874">
    <property type="entry name" value="ATPase domain of HSP90 chaperone/DNA topoisomerase II/histidine kinase"/>
    <property type="match status" value="1"/>
</dbReference>
<keyword evidence="10" id="KW-1185">Reference proteome</keyword>
<accession>B8FAA2</accession>
<evidence type="ECO:0000256" key="2">
    <source>
        <dbReference type="ARBA" id="ARBA00012438"/>
    </source>
</evidence>
<evidence type="ECO:0000256" key="1">
    <source>
        <dbReference type="ARBA" id="ARBA00000085"/>
    </source>
</evidence>
<dbReference type="InterPro" id="IPR005467">
    <property type="entry name" value="His_kinase_dom"/>
</dbReference>
<dbReference type="Gene3D" id="3.40.50.2300">
    <property type="match status" value="1"/>
</dbReference>
<dbReference type="HOGENOM" id="CLU_000445_114_69_7"/>
<dbReference type="Pfam" id="PF00497">
    <property type="entry name" value="SBP_bac_3"/>
    <property type="match status" value="1"/>
</dbReference>
<dbReference type="GO" id="GO:0000155">
    <property type="term" value="F:phosphorelay sensor kinase activity"/>
    <property type="evidence" value="ECO:0007669"/>
    <property type="project" value="InterPro"/>
</dbReference>
<dbReference type="eggNOG" id="COG0745">
    <property type="taxonomic scope" value="Bacteria"/>
</dbReference>
<dbReference type="SUPFAM" id="SSF47384">
    <property type="entry name" value="Homodimeric domain of signal transducing histidine kinase"/>
    <property type="match status" value="1"/>
</dbReference>
<sequence length="846" mass="93489">MKHAFRWQYTIFFIGIILLYLFNIFLFSNAGHAEVDQPAYPEALSLTQAEKDWLARHRKIRVAGPRNFPPFYFYEDAPEPKGVTADIMRAVAGTLGVEVEVIPDIPWPQVLEMAKNREVDWIPCAAVSEPRKAFWSFTDPFMSFPMLIIATPDTGFIGGIHDLNGKKLSGVKNIAWRDWLAKAGVSYEWIPAATPLDSLRMVSEGKADATIENLATSVYNIDRYGLSNLKVAAPTAYDAYSLHFAVRNDWPELQSILNKALAAMPKEQKNEIKGKWLSLRYEHGIRLQDILIWGAGIGASLFLIIGLILVWNRRLGREIALREATERDLHTSLSILHETLEQAPMAIEILKKVDGRTQLLIENQESQKIKDALCRGGGEDEFALEDCFELEFRDIASSTPISYSMLPAQRAFAGETVENERIMAIGRDRRQVPLEVSASPVYGKNGEIEAVFSAFSDISLRLQLEEDQMQSQKMEAIGTLAGGIAHDFNNILSIMIGNAELAAVDAPTWSPTYAKLNEIKSAGLRARNLVRRLLSFSRNTPLSKQPVLLSSIVNESVGLLQATLAANIKIRCTGLENEGIILADATQLHQVLINLCTNAAHAMEEEGGMLDIYVKSVELNDDDAARNLNLEAGSYIRLEVADTGIGMSKETADRIFDPYFTTKGLGKGTGLGLSVVHGIVRSCSGAIEVDTAPNQGTRISILFPASDQALPEPEPAPGLPEGGTERVLVVDDEPQIIEMNTLMLEKFGYQVTSFTDSREAIKRFLESPDDFDVIITDMAMPTLSGDLLAQKARAVRPDIPIIICTGFSEKVQKLRELDLGGVTYLRKPISMNELAAEVKRSLQKAA</sequence>
<dbReference type="CDD" id="cd00082">
    <property type="entry name" value="HisKA"/>
    <property type="match status" value="1"/>
</dbReference>
<evidence type="ECO:0000256" key="4">
    <source>
        <dbReference type="PROSITE-ProRule" id="PRU00169"/>
    </source>
</evidence>
<protein>
    <recommendedName>
        <fullName evidence="2">histidine kinase</fullName>
        <ecNumber evidence="2">2.7.13.3</ecNumber>
    </recommendedName>
</protein>
<dbReference type="RefSeq" id="WP_012610633.1">
    <property type="nucleotide sequence ID" value="NC_011768.1"/>
</dbReference>
<dbReference type="eggNOG" id="COG0834">
    <property type="taxonomic scope" value="Bacteria"/>
</dbReference>
<dbReference type="PANTHER" id="PTHR43065:SF42">
    <property type="entry name" value="TWO-COMPONENT SENSOR PPRA"/>
    <property type="match status" value="1"/>
</dbReference>
<dbReference type="PROSITE" id="PS50109">
    <property type="entry name" value="HIS_KIN"/>
    <property type="match status" value="1"/>
</dbReference>
<dbReference type="SMART" id="SM00448">
    <property type="entry name" value="REC"/>
    <property type="match status" value="1"/>
</dbReference>
<dbReference type="eggNOG" id="COG4191">
    <property type="taxonomic scope" value="Bacteria"/>
</dbReference>
<feature type="domain" description="Response regulatory" evidence="7">
    <location>
        <begin position="726"/>
        <end position="842"/>
    </location>
</feature>
<dbReference type="InterPro" id="IPR003594">
    <property type="entry name" value="HATPase_dom"/>
</dbReference>
<evidence type="ECO:0000313" key="9">
    <source>
        <dbReference type="EMBL" id="ACL03198.1"/>
    </source>
</evidence>
<feature type="transmembrane region" description="Helical" evidence="5">
    <location>
        <begin position="7"/>
        <end position="27"/>
    </location>
</feature>
<dbReference type="Pfam" id="PF02518">
    <property type="entry name" value="HATPase_c"/>
    <property type="match status" value="1"/>
</dbReference>
<dbReference type="SUPFAM" id="SSF55785">
    <property type="entry name" value="PYP-like sensor domain (PAS domain)"/>
    <property type="match status" value="1"/>
</dbReference>
<keyword evidence="5" id="KW-1133">Transmembrane helix</keyword>
<evidence type="ECO:0000256" key="3">
    <source>
        <dbReference type="ARBA" id="ARBA00022553"/>
    </source>
</evidence>
<proteinExistence type="predicted"/>
<dbReference type="PROSITE" id="PS50113">
    <property type="entry name" value="PAC"/>
    <property type="match status" value="1"/>
</dbReference>
<dbReference type="InterPro" id="IPR001638">
    <property type="entry name" value="Solute-binding_3/MltF_N"/>
</dbReference>
<dbReference type="InterPro" id="IPR001789">
    <property type="entry name" value="Sig_transdc_resp-reg_receiver"/>
</dbReference>
<dbReference type="Gene3D" id="3.40.190.10">
    <property type="entry name" value="Periplasmic binding protein-like II"/>
    <property type="match status" value="2"/>
</dbReference>
<keyword evidence="9" id="KW-0808">Transferase</keyword>
<dbReference type="Gene3D" id="3.30.450.20">
    <property type="entry name" value="PAS domain"/>
    <property type="match status" value="1"/>
</dbReference>
<evidence type="ECO:0000259" key="6">
    <source>
        <dbReference type="PROSITE" id="PS50109"/>
    </source>
</evidence>
<keyword evidence="5" id="KW-0472">Membrane</keyword>
<dbReference type="EMBL" id="CP001322">
    <property type="protein sequence ID" value="ACL03198.1"/>
    <property type="molecule type" value="Genomic_DNA"/>
</dbReference>
<dbReference type="SMART" id="SM00387">
    <property type="entry name" value="HATPase_c"/>
    <property type="match status" value="1"/>
</dbReference>
<evidence type="ECO:0000259" key="8">
    <source>
        <dbReference type="PROSITE" id="PS50113"/>
    </source>
</evidence>
<dbReference type="SUPFAM" id="SSF52172">
    <property type="entry name" value="CheY-like"/>
    <property type="match status" value="1"/>
</dbReference>
<dbReference type="InterPro" id="IPR011006">
    <property type="entry name" value="CheY-like_superfamily"/>
</dbReference>
<dbReference type="Gene3D" id="1.10.287.130">
    <property type="match status" value="1"/>
</dbReference>
<dbReference type="SMART" id="SM00388">
    <property type="entry name" value="HisKA"/>
    <property type="match status" value="1"/>
</dbReference>
<feature type="transmembrane region" description="Helical" evidence="5">
    <location>
        <begin position="290"/>
        <end position="312"/>
    </location>
</feature>